<dbReference type="InterPro" id="IPR029068">
    <property type="entry name" value="Glyas_Bleomycin-R_OHBP_Dase"/>
</dbReference>
<dbReference type="InterPro" id="IPR004360">
    <property type="entry name" value="Glyas_Fos-R_dOase_dom"/>
</dbReference>
<dbReference type="PROSITE" id="PS51819">
    <property type="entry name" value="VOC"/>
    <property type="match status" value="1"/>
</dbReference>
<dbReference type="Proteomes" id="UP000034786">
    <property type="component" value="Unassembled WGS sequence"/>
</dbReference>
<sequence>MDANHSEAPDLVRAATRLPAQDLERARRFYFEKLGLEPVDERPGGLLYRCGGAEFVLFRSTGASPGTFTQMALEVEDIEAAVAELKRRGVVFEEVDAPGFRTRGGIAEIEGNYPSKGARGERGAWFHDSEGNLLGMGEPVF</sequence>
<organism evidence="2 3">
    <name type="scientific">Streptomyces variegatus</name>
    <dbReference type="NCBI Taxonomy" id="284040"/>
    <lineage>
        <taxon>Bacteria</taxon>
        <taxon>Bacillati</taxon>
        <taxon>Actinomycetota</taxon>
        <taxon>Actinomycetes</taxon>
        <taxon>Kitasatosporales</taxon>
        <taxon>Streptomycetaceae</taxon>
        <taxon>Streptomyces</taxon>
    </lineage>
</organism>
<proteinExistence type="predicted"/>
<accession>A0A0M2GZ91</accession>
<dbReference type="AlphaFoldDB" id="A0A0M2GZ91"/>
<dbReference type="Gene3D" id="3.10.180.10">
    <property type="entry name" value="2,3-Dihydroxybiphenyl 1,2-Dioxygenase, domain 1"/>
    <property type="match status" value="1"/>
</dbReference>
<dbReference type="InterPro" id="IPR037523">
    <property type="entry name" value="VOC_core"/>
</dbReference>
<dbReference type="SUPFAM" id="SSF54593">
    <property type="entry name" value="Glyoxalase/Bleomycin resistance protein/Dihydroxybiphenyl dioxygenase"/>
    <property type="match status" value="1"/>
</dbReference>
<reference evidence="3" key="1">
    <citation type="submission" date="2015-02" db="EMBL/GenBank/DDBJ databases">
        <authorList>
            <person name="Ju K.-S."/>
            <person name="Doroghazi J.R."/>
            <person name="Metcalf W."/>
        </authorList>
    </citation>
    <scope>NUCLEOTIDE SEQUENCE [LARGE SCALE GENOMIC DNA]</scope>
    <source>
        <strain evidence="3">NRRL B-16380</strain>
    </source>
</reference>
<comment type="caution">
    <text evidence="2">The sequence shown here is derived from an EMBL/GenBank/DDBJ whole genome shotgun (WGS) entry which is preliminary data.</text>
</comment>
<evidence type="ECO:0000259" key="1">
    <source>
        <dbReference type="PROSITE" id="PS51819"/>
    </source>
</evidence>
<dbReference type="STRING" id="284040.UK15_01735"/>
<gene>
    <name evidence="2" type="ORF">UK15_01735</name>
</gene>
<dbReference type="PATRIC" id="fig|284040.3.peg.363"/>
<name>A0A0M2GZ91_9ACTN</name>
<dbReference type="RefSeq" id="WP_031130955.1">
    <property type="nucleotide sequence ID" value="NZ_JYJH01000001.1"/>
</dbReference>
<feature type="domain" description="VOC" evidence="1">
    <location>
        <begin position="8"/>
        <end position="139"/>
    </location>
</feature>
<evidence type="ECO:0000313" key="2">
    <source>
        <dbReference type="EMBL" id="KJK41566.1"/>
    </source>
</evidence>
<keyword evidence="3" id="KW-1185">Reference proteome</keyword>
<evidence type="ECO:0000313" key="3">
    <source>
        <dbReference type="Proteomes" id="UP000034786"/>
    </source>
</evidence>
<dbReference type="EMBL" id="JYJH01000001">
    <property type="protein sequence ID" value="KJK41566.1"/>
    <property type="molecule type" value="Genomic_DNA"/>
</dbReference>
<protein>
    <submittedName>
        <fullName evidence="2">Glyoxalase</fullName>
    </submittedName>
</protein>
<dbReference type="Pfam" id="PF00903">
    <property type="entry name" value="Glyoxalase"/>
    <property type="match status" value="1"/>
</dbReference>